<gene>
    <name evidence="1" type="ORF">HRbin22_01328</name>
</gene>
<dbReference type="CDD" id="cd14820">
    <property type="entry name" value="TRAX"/>
    <property type="match status" value="1"/>
</dbReference>
<evidence type="ECO:0008006" key="3">
    <source>
        <dbReference type="Google" id="ProtNLM"/>
    </source>
</evidence>
<dbReference type="AlphaFoldDB" id="A0A2H5Y6L1"/>
<dbReference type="EMBL" id="BEHY01000026">
    <property type="protein sequence ID" value="GBD09081.1"/>
    <property type="molecule type" value="Genomic_DNA"/>
</dbReference>
<reference evidence="2" key="1">
    <citation type="submission" date="2017-09" db="EMBL/GenBank/DDBJ databases">
        <title>Metaegenomics of thermophilic ammonia-oxidizing enrichment culture.</title>
        <authorList>
            <person name="Kato S."/>
            <person name="Suzuki K."/>
        </authorList>
    </citation>
    <scope>NUCLEOTIDE SEQUENCE [LARGE SCALE GENOMIC DNA]</scope>
</reference>
<dbReference type="InterPro" id="IPR036081">
    <property type="entry name" value="Translin_sf"/>
</dbReference>
<dbReference type="Gene3D" id="1.20.58.2140">
    <property type="match status" value="1"/>
</dbReference>
<organism evidence="1 2">
    <name type="scientific">Candidatus Thermoflexus japonica</name>
    <dbReference type="NCBI Taxonomy" id="2035417"/>
    <lineage>
        <taxon>Bacteria</taxon>
        <taxon>Bacillati</taxon>
        <taxon>Chloroflexota</taxon>
        <taxon>Thermoflexia</taxon>
        <taxon>Thermoflexales</taxon>
        <taxon>Thermoflexaceae</taxon>
        <taxon>Thermoflexus</taxon>
    </lineage>
</organism>
<dbReference type="SUPFAM" id="SSF74784">
    <property type="entry name" value="Translin"/>
    <property type="match status" value="1"/>
</dbReference>
<dbReference type="Proteomes" id="UP000236642">
    <property type="component" value="Unassembled WGS sequence"/>
</dbReference>
<evidence type="ECO:0000313" key="1">
    <source>
        <dbReference type="EMBL" id="GBD09081.1"/>
    </source>
</evidence>
<accession>A0A2H5Y6L1</accession>
<name>A0A2H5Y6L1_9CHLR</name>
<sequence>MRLKELEGIAREIHAALEAKNAARETALARCRELTRLCALCIRAVHREEYAEGQRLLHEAQQAAFILQTDLAPFPDLLYAGYTQDALKEWVEATAVYAIITGQPLSGPQELRVPEAAYLNGLAEAATELRRRILDLIRADRFEEAERLLQAMDEIYEMLITMDYPDALTGNLRRATDVVRGTLERTRGELTLSLREHLLQQALHRFESRLGERAVPSSGSEPPD</sequence>
<evidence type="ECO:0000313" key="2">
    <source>
        <dbReference type="Proteomes" id="UP000236642"/>
    </source>
</evidence>
<comment type="caution">
    <text evidence="1">The sequence shown here is derived from an EMBL/GenBank/DDBJ whole genome shotgun (WGS) entry which is preliminary data.</text>
</comment>
<protein>
    <recommendedName>
        <fullName evidence="3">Haloacid dehalogenase</fullName>
    </recommendedName>
</protein>
<dbReference type="GO" id="GO:0043565">
    <property type="term" value="F:sequence-specific DNA binding"/>
    <property type="evidence" value="ECO:0007669"/>
    <property type="project" value="InterPro"/>
</dbReference>
<proteinExistence type="predicted"/>